<feature type="region of interest" description="Disordered" evidence="1">
    <location>
        <begin position="95"/>
        <end position="126"/>
    </location>
</feature>
<sequence length="126" mass="14451">MDPVSRWGSLGVFLFFSITGALIVASLLIAHQRGLRNQQICFLWPYVSIKLARMFTILTVSLIILTISDLRKTYLHHISYRIYDIICEDLKHAAERPKRDSTSLSLQGSSKSEHVARKRSKHSQRP</sequence>
<dbReference type="Proteomes" id="UP001175271">
    <property type="component" value="Unassembled WGS sequence"/>
</dbReference>
<feature type="compositionally biased region" description="Basic residues" evidence="1">
    <location>
        <begin position="116"/>
        <end position="126"/>
    </location>
</feature>
<feature type="transmembrane region" description="Helical" evidence="2">
    <location>
        <begin position="12"/>
        <end position="30"/>
    </location>
</feature>
<keyword evidence="2" id="KW-0812">Transmembrane</keyword>
<gene>
    <name evidence="3" type="ORF">QR680_000036</name>
</gene>
<accession>A0AA39GTT4</accession>
<proteinExistence type="predicted"/>
<dbReference type="AlphaFoldDB" id="A0AA39GTT4"/>
<keyword evidence="4" id="KW-1185">Reference proteome</keyword>
<evidence type="ECO:0000313" key="4">
    <source>
        <dbReference type="Proteomes" id="UP001175271"/>
    </source>
</evidence>
<feature type="transmembrane region" description="Helical" evidence="2">
    <location>
        <begin position="51"/>
        <end position="68"/>
    </location>
</feature>
<dbReference type="EMBL" id="JAUCMV010000005">
    <property type="protein sequence ID" value="KAK0393059.1"/>
    <property type="molecule type" value="Genomic_DNA"/>
</dbReference>
<evidence type="ECO:0000256" key="2">
    <source>
        <dbReference type="SAM" id="Phobius"/>
    </source>
</evidence>
<organism evidence="3 4">
    <name type="scientific">Steinernema hermaphroditum</name>
    <dbReference type="NCBI Taxonomy" id="289476"/>
    <lineage>
        <taxon>Eukaryota</taxon>
        <taxon>Metazoa</taxon>
        <taxon>Ecdysozoa</taxon>
        <taxon>Nematoda</taxon>
        <taxon>Chromadorea</taxon>
        <taxon>Rhabditida</taxon>
        <taxon>Tylenchina</taxon>
        <taxon>Panagrolaimomorpha</taxon>
        <taxon>Strongyloidoidea</taxon>
        <taxon>Steinernematidae</taxon>
        <taxon>Steinernema</taxon>
    </lineage>
</organism>
<comment type="caution">
    <text evidence="3">The sequence shown here is derived from an EMBL/GenBank/DDBJ whole genome shotgun (WGS) entry which is preliminary data.</text>
</comment>
<name>A0AA39GTT4_9BILA</name>
<reference evidence="3" key="1">
    <citation type="submission" date="2023-06" db="EMBL/GenBank/DDBJ databases">
        <title>Genomic analysis of the entomopathogenic nematode Steinernema hermaphroditum.</title>
        <authorList>
            <person name="Schwarz E.M."/>
            <person name="Heppert J.K."/>
            <person name="Baniya A."/>
            <person name="Schwartz H.T."/>
            <person name="Tan C.-H."/>
            <person name="Antoshechkin I."/>
            <person name="Sternberg P.W."/>
            <person name="Goodrich-Blair H."/>
            <person name="Dillman A.R."/>
        </authorList>
    </citation>
    <scope>NUCLEOTIDE SEQUENCE</scope>
    <source>
        <strain evidence="3">PS9179</strain>
        <tissue evidence="3">Whole animal</tissue>
    </source>
</reference>
<evidence type="ECO:0000256" key="1">
    <source>
        <dbReference type="SAM" id="MobiDB-lite"/>
    </source>
</evidence>
<keyword evidence="2" id="KW-1133">Transmembrane helix</keyword>
<keyword evidence="2" id="KW-0472">Membrane</keyword>
<evidence type="ECO:0000313" key="3">
    <source>
        <dbReference type="EMBL" id="KAK0393059.1"/>
    </source>
</evidence>
<protein>
    <submittedName>
        <fullName evidence="3">Uncharacterized protein</fullName>
    </submittedName>
</protein>